<feature type="transmembrane region" description="Helical" evidence="21">
    <location>
        <begin position="89"/>
        <end position="114"/>
    </location>
</feature>
<dbReference type="GO" id="GO:0020037">
    <property type="term" value="F:heme binding"/>
    <property type="evidence" value="ECO:0007669"/>
    <property type="project" value="TreeGrafter"/>
</dbReference>
<evidence type="ECO:0000313" key="24">
    <source>
        <dbReference type="Proteomes" id="UP000057820"/>
    </source>
</evidence>
<dbReference type="Pfam" id="PF02665">
    <property type="entry name" value="Nitrate_red_gam"/>
    <property type="match status" value="1"/>
</dbReference>
<keyword evidence="23" id="KW-0614">Plasmid</keyword>
<keyword evidence="11 23" id="KW-0560">Oxidoreductase</keyword>
<dbReference type="InterPro" id="IPR003816">
    <property type="entry name" value="Nitrate_red_gam"/>
</dbReference>
<dbReference type="GO" id="GO:0009325">
    <property type="term" value="C:nitrate reductase complex"/>
    <property type="evidence" value="ECO:0007669"/>
    <property type="project" value="InterPro"/>
</dbReference>
<evidence type="ECO:0000256" key="8">
    <source>
        <dbReference type="ARBA" id="ARBA00022723"/>
    </source>
</evidence>
<dbReference type="GO" id="GO:0046872">
    <property type="term" value="F:metal ion binding"/>
    <property type="evidence" value="ECO:0007669"/>
    <property type="project" value="UniProtKB-KW"/>
</dbReference>
<keyword evidence="4" id="KW-0813">Transport</keyword>
<keyword evidence="14 21" id="KW-0472">Membrane</keyword>
<evidence type="ECO:0000256" key="5">
    <source>
        <dbReference type="ARBA" id="ARBA00022475"/>
    </source>
</evidence>
<evidence type="ECO:0000256" key="10">
    <source>
        <dbReference type="ARBA" id="ARBA00022989"/>
    </source>
</evidence>
<evidence type="ECO:0000256" key="4">
    <source>
        <dbReference type="ARBA" id="ARBA00022448"/>
    </source>
</evidence>
<evidence type="ECO:0000256" key="1">
    <source>
        <dbReference type="ARBA" id="ARBA00001942"/>
    </source>
</evidence>
<dbReference type="PANTHER" id="PTHR30598:SF3">
    <property type="entry name" value="RESPIRATORY NITRATE REDUCTASE 1 GAMMA CHAIN"/>
    <property type="match status" value="1"/>
</dbReference>
<dbReference type="AlphaFoldDB" id="A0A0H5PL99"/>
<dbReference type="RefSeq" id="WP_011211087.1">
    <property type="nucleotide sequence ID" value="NZ_CAACYE020000001.1"/>
</dbReference>
<dbReference type="InterPro" id="IPR023234">
    <property type="entry name" value="NarG-like_domain"/>
</dbReference>
<feature type="domain" description="NarG-like" evidence="22">
    <location>
        <begin position="11"/>
        <end position="228"/>
    </location>
</feature>
<evidence type="ECO:0000256" key="9">
    <source>
        <dbReference type="ARBA" id="ARBA00022982"/>
    </source>
</evidence>
<evidence type="ECO:0000256" key="14">
    <source>
        <dbReference type="ARBA" id="ARBA00023136"/>
    </source>
</evidence>
<organism evidence="23 24">
    <name type="scientific">Nocardia farcinica</name>
    <dbReference type="NCBI Taxonomy" id="37329"/>
    <lineage>
        <taxon>Bacteria</taxon>
        <taxon>Bacillati</taxon>
        <taxon>Actinomycetota</taxon>
        <taxon>Actinomycetes</taxon>
        <taxon>Mycobacteriales</taxon>
        <taxon>Nocardiaceae</taxon>
        <taxon>Nocardia</taxon>
    </lineage>
</organism>
<evidence type="ECO:0000256" key="20">
    <source>
        <dbReference type="PIRSR" id="PIRSR603816-1"/>
    </source>
</evidence>
<keyword evidence="5" id="KW-1003">Cell membrane</keyword>
<dbReference type="PANTHER" id="PTHR30598">
    <property type="entry name" value="NITRATE REDUCTASE PRIVATE CHAPERONE, REDOX ENZYME MATURATION PROTEIN REMP FAMILY"/>
    <property type="match status" value="1"/>
</dbReference>
<dbReference type="SUPFAM" id="SSF103501">
    <property type="entry name" value="Respiratory nitrate reductase 1 gamma chain"/>
    <property type="match status" value="1"/>
</dbReference>
<keyword evidence="7 21" id="KW-0812">Transmembrane</keyword>
<evidence type="ECO:0000256" key="12">
    <source>
        <dbReference type="ARBA" id="ARBA00023004"/>
    </source>
</evidence>
<keyword evidence="6 20" id="KW-0349">Heme</keyword>
<comment type="similarity">
    <text evidence="17">In the C-terminal section; belongs to the nitrate reductase gamma subunit family.</text>
</comment>
<evidence type="ECO:0000256" key="7">
    <source>
        <dbReference type="ARBA" id="ARBA00022692"/>
    </source>
</evidence>
<protein>
    <recommendedName>
        <fullName evidence="19">Nitrate reductase-like protein NarX</fullName>
    </recommendedName>
</protein>
<evidence type="ECO:0000256" key="11">
    <source>
        <dbReference type="ARBA" id="ARBA00023002"/>
    </source>
</evidence>
<sequence length="252" mass="28289">MNASPNLPAELWLILPYIAITSFVLGHIWRYRNDQFGWTTRSSQIYESRLLRLGSPLFHFGMLGVFFGHVLGVLIPASWTSAVGISEHTYHVIAVGAGSIAGAAVLAGVAILLYRRVTVPAVRKATTTNDKVMYVLLAAALVTGLLNTWGSNLLWGTYDYRATVSPWFRSLFTLDPQPELMVDTPWTFQLHGLVVLALVAVWPYTRLVHMFSAPVGYLTRPYIVYRAKETNAPDTRRYARAWDAPVTPEHWR</sequence>
<keyword evidence="12 20" id="KW-0408">Iron</keyword>
<reference evidence="24" key="1">
    <citation type="submission" date="2015-03" db="EMBL/GenBank/DDBJ databases">
        <authorList>
            <consortium name="Pathogen Informatics"/>
        </authorList>
    </citation>
    <scope>NUCLEOTIDE SEQUENCE [LARGE SCALE GENOMIC DNA]</scope>
    <source>
        <strain evidence="24">NCTC11134</strain>
        <plasmid evidence="24">2</plasmid>
    </source>
</reference>
<proteinExistence type="inferred from homology"/>
<dbReference type="GO" id="GO:0008940">
    <property type="term" value="F:nitrate reductase activity"/>
    <property type="evidence" value="ECO:0007669"/>
    <property type="project" value="InterPro"/>
</dbReference>
<dbReference type="GO" id="GO:0009055">
    <property type="term" value="F:electron transfer activity"/>
    <property type="evidence" value="ECO:0007669"/>
    <property type="project" value="TreeGrafter"/>
</dbReference>
<evidence type="ECO:0000256" key="6">
    <source>
        <dbReference type="ARBA" id="ARBA00022617"/>
    </source>
</evidence>
<gene>
    <name evidence="23" type="primary">narX_3</name>
    <name evidence="23" type="ORF">ERS450000_05380</name>
</gene>
<feature type="binding site" description="axial binding residue" evidence="20">
    <location>
        <position position="191"/>
    </location>
    <ligand>
        <name>heme b</name>
        <dbReference type="ChEBI" id="CHEBI:60344"/>
        <label>1</label>
    </ligand>
    <ligandPart>
        <name>Fe</name>
        <dbReference type="ChEBI" id="CHEBI:18248"/>
    </ligandPart>
</feature>
<accession>A0A0H5PL99</accession>
<feature type="binding site" description="axial binding residue" evidence="20">
    <location>
        <position position="69"/>
    </location>
    <ligand>
        <name>heme b</name>
        <dbReference type="ChEBI" id="CHEBI:60344"/>
        <label>1</label>
    </ligand>
    <ligandPart>
        <name>Fe</name>
        <dbReference type="ChEBI" id="CHEBI:18248"/>
    </ligandPart>
</feature>
<dbReference type="InterPro" id="IPR051936">
    <property type="entry name" value="Heme-iron_electron_transfer"/>
</dbReference>
<feature type="binding site" description="axial binding residue" evidence="20">
    <location>
        <position position="209"/>
    </location>
    <ligand>
        <name>heme b</name>
        <dbReference type="ChEBI" id="CHEBI:60344"/>
        <label>1</label>
    </ligand>
    <ligandPart>
        <name>Fe</name>
        <dbReference type="ChEBI" id="CHEBI:18248"/>
    </ligandPart>
</feature>
<evidence type="ECO:0000256" key="18">
    <source>
        <dbReference type="ARBA" id="ARBA00061480"/>
    </source>
</evidence>
<keyword evidence="8" id="KW-0479">Metal-binding</keyword>
<geneLocation type="plasmid" evidence="23">
    <name>2</name>
</geneLocation>
<dbReference type="FunFam" id="1.20.950.20:FF:000001">
    <property type="entry name" value="Respiratory nitrate reductase subunit gamma"/>
    <property type="match status" value="1"/>
</dbReference>
<comment type="subcellular location">
    <subcellularLocation>
        <location evidence="3">Cell membrane</location>
        <topology evidence="3">Multi-pass membrane protein</topology>
    </subcellularLocation>
</comment>
<comment type="cofactor">
    <cofactor evidence="1">
        <name>Mo-bis(molybdopterin guanine dinucleotide)</name>
        <dbReference type="ChEBI" id="CHEBI:60539"/>
    </cofactor>
</comment>
<dbReference type="Proteomes" id="UP000057820">
    <property type="component" value="Plasmid 2"/>
</dbReference>
<dbReference type="GO" id="GO:0042128">
    <property type="term" value="P:nitrate assimilation"/>
    <property type="evidence" value="ECO:0007669"/>
    <property type="project" value="UniProtKB-KW"/>
</dbReference>
<evidence type="ECO:0000256" key="13">
    <source>
        <dbReference type="ARBA" id="ARBA00023063"/>
    </source>
</evidence>
<evidence type="ECO:0000256" key="15">
    <source>
        <dbReference type="ARBA" id="ARBA00056200"/>
    </source>
</evidence>
<evidence type="ECO:0000256" key="16">
    <source>
        <dbReference type="ARBA" id="ARBA00061095"/>
    </source>
</evidence>
<evidence type="ECO:0000256" key="21">
    <source>
        <dbReference type="SAM" id="Phobius"/>
    </source>
</evidence>
<comment type="cofactor">
    <cofactor evidence="2">
        <name>heme b</name>
        <dbReference type="ChEBI" id="CHEBI:60344"/>
    </cofactor>
</comment>
<comment type="function">
    <text evidence="15">Does not seem to have nitrate reductase activity.</text>
</comment>
<dbReference type="GO" id="GO:0005886">
    <property type="term" value="C:plasma membrane"/>
    <property type="evidence" value="ECO:0007669"/>
    <property type="project" value="UniProtKB-SubCell"/>
</dbReference>
<keyword evidence="9" id="KW-0249">Electron transport</keyword>
<feature type="transmembrane region" description="Helical" evidence="21">
    <location>
        <begin position="50"/>
        <end position="77"/>
    </location>
</feature>
<evidence type="ECO:0000256" key="3">
    <source>
        <dbReference type="ARBA" id="ARBA00004651"/>
    </source>
</evidence>
<name>A0A0H5PL99_NOCFR</name>
<dbReference type="InterPro" id="IPR036197">
    <property type="entry name" value="NarG-like_sf"/>
</dbReference>
<dbReference type="Gene3D" id="1.20.950.20">
    <property type="entry name" value="Transmembrane di-heme cytochromes, Chain C"/>
    <property type="match status" value="1"/>
</dbReference>
<comment type="similarity">
    <text evidence="18">In the N-terminal section; belongs to the nitrate reductase alpha subunit family.</text>
</comment>
<dbReference type="NCBIfam" id="TIGR00351">
    <property type="entry name" value="narI"/>
    <property type="match status" value="1"/>
</dbReference>
<keyword evidence="13" id="KW-0534">Nitrate assimilation</keyword>
<dbReference type="EMBL" id="LN868939">
    <property type="protein sequence ID" value="CRY83236.1"/>
    <property type="molecule type" value="Genomic_DNA"/>
</dbReference>
<dbReference type="GeneID" id="61135159"/>
<evidence type="ECO:0000256" key="2">
    <source>
        <dbReference type="ARBA" id="ARBA00001970"/>
    </source>
</evidence>
<feature type="transmembrane region" description="Helical" evidence="21">
    <location>
        <begin position="134"/>
        <end position="155"/>
    </location>
</feature>
<feature type="transmembrane region" description="Helical" evidence="21">
    <location>
        <begin position="12"/>
        <end position="29"/>
    </location>
</feature>
<evidence type="ECO:0000259" key="22">
    <source>
        <dbReference type="Pfam" id="PF02665"/>
    </source>
</evidence>
<feature type="binding site" description="axial binding residue" evidence="20">
    <location>
        <position position="59"/>
    </location>
    <ligand>
        <name>heme b</name>
        <dbReference type="ChEBI" id="CHEBI:60344"/>
        <label>1</label>
    </ligand>
    <ligandPart>
        <name>Fe</name>
        <dbReference type="ChEBI" id="CHEBI:18248"/>
    </ligandPart>
</feature>
<keyword evidence="10 21" id="KW-1133">Transmembrane helix</keyword>
<dbReference type="GO" id="GO:0019645">
    <property type="term" value="P:anaerobic electron transport chain"/>
    <property type="evidence" value="ECO:0007669"/>
    <property type="project" value="TreeGrafter"/>
</dbReference>
<comment type="similarity">
    <text evidence="16">In the central section; belongs to the NarJ/NarW family.</text>
</comment>
<dbReference type="KEGG" id="nfr:ERS450000_05380"/>
<evidence type="ECO:0000256" key="17">
    <source>
        <dbReference type="ARBA" id="ARBA00061196"/>
    </source>
</evidence>
<evidence type="ECO:0000313" key="23">
    <source>
        <dbReference type="EMBL" id="CRY83236.1"/>
    </source>
</evidence>
<evidence type="ECO:0000256" key="19">
    <source>
        <dbReference type="ARBA" id="ARBA00071287"/>
    </source>
</evidence>
<feature type="transmembrane region" description="Helical" evidence="21">
    <location>
        <begin position="186"/>
        <end position="204"/>
    </location>
</feature>
<dbReference type="OMA" id="WPYTRLV"/>